<evidence type="ECO:0000256" key="1">
    <source>
        <dbReference type="ARBA" id="ARBA00006336"/>
    </source>
</evidence>
<keyword evidence="10" id="KW-1185">Reference proteome</keyword>
<dbReference type="GO" id="GO:0019363">
    <property type="term" value="P:pyridine nucleotide biosynthetic process"/>
    <property type="evidence" value="ECO:0007669"/>
    <property type="project" value="UniProtKB-KW"/>
</dbReference>
<dbReference type="InterPro" id="IPR036380">
    <property type="entry name" value="Isochorismatase-like_sf"/>
</dbReference>
<dbReference type="EMBL" id="GL984059">
    <property type="protein sequence ID" value="EGR30126.1"/>
    <property type="molecule type" value="Genomic_DNA"/>
</dbReference>
<gene>
    <name evidence="9" type="ORF">IMG5_141230</name>
</gene>
<reference evidence="9 10" key="1">
    <citation type="submission" date="2011-07" db="EMBL/GenBank/DDBJ databases">
        <authorList>
            <person name="Coyne R."/>
            <person name="Brami D."/>
            <person name="Johnson J."/>
            <person name="Hostetler J."/>
            <person name="Hannick L."/>
            <person name="Clark T."/>
            <person name="Cassidy-Hanley D."/>
            <person name="Inman J."/>
        </authorList>
    </citation>
    <scope>NUCLEOTIDE SEQUENCE [LARGE SCALE GENOMIC DNA]</scope>
    <source>
        <strain evidence="9 10">G5</strain>
    </source>
</reference>
<dbReference type="AlphaFoldDB" id="G0QXD0"/>
<keyword evidence="4" id="KW-0378">Hydrolase</keyword>
<accession>G0QXD0</accession>
<evidence type="ECO:0000256" key="6">
    <source>
        <dbReference type="ARBA" id="ARBA00039017"/>
    </source>
</evidence>
<dbReference type="InterPro" id="IPR000868">
    <property type="entry name" value="Isochorismatase-like_dom"/>
</dbReference>
<evidence type="ECO:0000313" key="9">
    <source>
        <dbReference type="EMBL" id="EGR30126.1"/>
    </source>
</evidence>
<dbReference type="Proteomes" id="UP000008983">
    <property type="component" value="Unassembled WGS sequence"/>
</dbReference>
<dbReference type="EC" id="3.5.1.19" evidence="6"/>
<dbReference type="GO" id="GO:0046872">
    <property type="term" value="F:metal ion binding"/>
    <property type="evidence" value="ECO:0007669"/>
    <property type="project" value="UniProtKB-KW"/>
</dbReference>
<dbReference type="RefSeq" id="XP_004031362.1">
    <property type="nucleotide sequence ID" value="XM_004031314.1"/>
</dbReference>
<proteinExistence type="inferred from homology"/>
<dbReference type="eggNOG" id="KOG4003">
    <property type="taxonomic scope" value="Eukaryota"/>
</dbReference>
<evidence type="ECO:0000256" key="3">
    <source>
        <dbReference type="ARBA" id="ARBA00022723"/>
    </source>
</evidence>
<comment type="pathway">
    <text evidence="5">Cofactor biosynthesis; nicotinate biosynthesis; nicotinate from nicotinamide: step 1/1.</text>
</comment>
<sequence length="211" mass="24339">MQQQNYQKSALIIVDIQNDFCEGGSLQVRNSQKVIQQINKLRLKNHFYDYVFITKDFHPQNHISFASNHPGKSPFTIIQLQNGKYQELWPDHCVQNTKGSELHQDLKVEENDIIINKGMHSNIDSYSGFGSEGDRTILLEKLQQFGINKIYICGLAFDFCVGQTVIDAAKNGFEVFVLKDATEIISEYREKQINEEFAKFQNIQIIQCDKL</sequence>
<organism evidence="9 10">
    <name type="scientific">Ichthyophthirius multifiliis</name>
    <name type="common">White spot disease agent</name>
    <name type="synonym">Ich</name>
    <dbReference type="NCBI Taxonomy" id="5932"/>
    <lineage>
        <taxon>Eukaryota</taxon>
        <taxon>Sar</taxon>
        <taxon>Alveolata</taxon>
        <taxon>Ciliophora</taxon>
        <taxon>Intramacronucleata</taxon>
        <taxon>Oligohymenophorea</taxon>
        <taxon>Hymenostomatida</taxon>
        <taxon>Ophryoglenina</taxon>
        <taxon>Ichthyophthirius</taxon>
    </lineage>
</organism>
<dbReference type="GeneID" id="14906240"/>
<dbReference type="CDD" id="cd01011">
    <property type="entry name" value="nicotinamidase"/>
    <property type="match status" value="1"/>
</dbReference>
<keyword evidence="2" id="KW-0662">Pyridine nucleotide biosynthesis</keyword>
<keyword evidence="3" id="KW-0479">Metal-binding</keyword>
<feature type="domain" description="Isochorismatase-like" evidence="8">
    <location>
        <begin position="9"/>
        <end position="192"/>
    </location>
</feature>
<dbReference type="PANTHER" id="PTHR11080:SF2">
    <property type="entry name" value="LD05707P"/>
    <property type="match status" value="1"/>
</dbReference>
<evidence type="ECO:0000256" key="2">
    <source>
        <dbReference type="ARBA" id="ARBA00022642"/>
    </source>
</evidence>
<dbReference type="PANTHER" id="PTHR11080">
    <property type="entry name" value="PYRAZINAMIDASE/NICOTINAMIDASE"/>
    <property type="match status" value="1"/>
</dbReference>
<name>G0QXD0_ICHMU</name>
<dbReference type="InParanoid" id="G0QXD0"/>
<comment type="similarity">
    <text evidence="1">Belongs to the isochorismatase family.</text>
</comment>
<dbReference type="STRING" id="857967.G0QXD0"/>
<dbReference type="InterPro" id="IPR052347">
    <property type="entry name" value="Isochorismatase_Nicotinamidase"/>
</dbReference>
<dbReference type="GO" id="GO:0008936">
    <property type="term" value="F:nicotinamidase activity"/>
    <property type="evidence" value="ECO:0007669"/>
    <property type="project" value="UniProtKB-EC"/>
</dbReference>
<dbReference type="OMA" id="DFVDSWP"/>
<dbReference type="SUPFAM" id="SSF52499">
    <property type="entry name" value="Isochorismatase-like hydrolases"/>
    <property type="match status" value="1"/>
</dbReference>
<protein>
    <recommendedName>
        <fullName evidence="6">nicotinamidase</fullName>
        <ecNumber evidence="6">3.5.1.19</ecNumber>
    </recommendedName>
    <alternativeName>
        <fullName evidence="7">Nicotinamide deamidase</fullName>
    </alternativeName>
</protein>
<evidence type="ECO:0000256" key="5">
    <source>
        <dbReference type="ARBA" id="ARBA00037900"/>
    </source>
</evidence>
<dbReference type="Gene3D" id="3.40.50.850">
    <property type="entry name" value="Isochorismatase-like"/>
    <property type="match status" value="1"/>
</dbReference>
<evidence type="ECO:0000313" key="10">
    <source>
        <dbReference type="Proteomes" id="UP000008983"/>
    </source>
</evidence>
<evidence type="ECO:0000259" key="8">
    <source>
        <dbReference type="Pfam" id="PF00857"/>
    </source>
</evidence>
<evidence type="ECO:0000256" key="7">
    <source>
        <dbReference type="ARBA" id="ARBA00043224"/>
    </source>
</evidence>
<evidence type="ECO:0000256" key="4">
    <source>
        <dbReference type="ARBA" id="ARBA00022801"/>
    </source>
</evidence>
<dbReference type="Pfam" id="PF00857">
    <property type="entry name" value="Isochorismatase"/>
    <property type="match status" value="1"/>
</dbReference>
<dbReference type="OrthoDB" id="1739143at2759"/>